<accession>A0ACC0J7J5</accession>
<comment type="caution">
    <text evidence="1">The sequence shown here is derived from an EMBL/GenBank/DDBJ whole genome shotgun (WGS) entry which is preliminary data.</text>
</comment>
<keyword evidence="2" id="KW-1185">Reference proteome</keyword>
<dbReference type="Proteomes" id="UP001064048">
    <property type="component" value="Chromosome 14"/>
</dbReference>
<reference evidence="1 2" key="1">
    <citation type="journal article" date="2022" name="Genome Biol. Evol.">
        <title>The Spruce Budworm Genome: Reconstructing the Evolutionary History of Antifreeze Proteins.</title>
        <authorList>
            <person name="Beliveau C."/>
            <person name="Gagne P."/>
            <person name="Picq S."/>
            <person name="Vernygora O."/>
            <person name="Keeling C.I."/>
            <person name="Pinkney K."/>
            <person name="Doucet D."/>
            <person name="Wen F."/>
            <person name="Johnston J.S."/>
            <person name="Maaroufi H."/>
            <person name="Boyle B."/>
            <person name="Laroche J."/>
            <person name="Dewar K."/>
            <person name="Juretic N."/>
            <person name="Blackburn G."/>
            <person name="Nisole A."/>
            <person name="Brunet B."/>
            <person name="Brandao M."/>
            <person name="Lumley L."/>
            <person name="Duan J."/>
            <person name="Quan G."/>
            <person name="Lucarotti C.J."/>
            <person name="Roe A.D."/>
            <person name="Sperling F.A.H."/>
            <person name="Levesque R.C."/>
            <person name="Cusson M."/>
        </authorList>
    </citation>
    <scope>NUCLEOTIDE SEQUENCE [LARGE SCALE GENOMIC DNA]</scope>
    <source>
        <strain evidence="1">Glfc:IPQL:Cfum</strain>
    </source>
</reference>
<name>A0ACC0J7J5_CHOFU</name>
<evidence type="ECO:0000313" key="1">
    <source>
        <dbReference type="EMBL" id="KAI8420072.1"/>
    </source>
</evidence>
<evidence type="ECO:0000313" key="2">
    <source>
        <dbReference type="Proteomes" id="UP001064048"/>
    </source>
</evidence>
<proteinExistence type="predicted"/>
<dbReference type="EMBL" id="CM046114">
    <property type="protein sequence ID" value="KAI8420072.1"/>
    <property type="molecule type" value="Genomic_DNA"/>
</dbReference>
<gene>
    <name evidence="1" type="ORF">MSG28_008659</name>
</gene>
<organism evidence="1 2">
    <name type="scientific">Choristoneura fumiferana</name>
    <name type="common">Spruce budworm moth</name>
    <name type="synonym">Archips fumiferana</name>
    <dbReference type="NCBI Taxonomy" id="7141"/>
    <lineage>
        <taxon>Eukaryota</taxon>
        <taxon>Metazoa</taxon>
        <taxon>Ecdysozoa</taxon>
        <taxon>Arthropoda</taxon>
        <taxon>Hexapoda</taxon>
        <taxon>Insecta</taxon>
        <taxon>Pterygota</taxon>
        <taxon>Neoptera</taxon>
        <taxon>Endopterygota</taxon>
        <taxon>Lepidoptera</taxon>
        <taxon>Glossata</taxon>
        <taxon>Ditrysia</taxon>
        <taxon>Tortricoidea</taxon>
        <taxon>Tortricidae</taxon>
        <taxon>Tortricinae</taxon>
        <taxon>Choristoneura</taxon>
    </lineage>
</organism>
<protein>
    <submittedName>
        <fullName evidence="1">Uncharacterized protein</fullName>
    </submittedName>
</protein>
<sequence length="1934" mass="204690">MSMQCQLWMGSLEPNMTESFIVAAFHRMGQRPLTVKVMRNKFTGEPAGYAFVHFQTDEEAIDAMHKLNGKPIPGTFPVVRFRLNTASREARANMQSEREFSVWVGDLSSDVDDYSLYRIFATKYNSIKTAKVILDSSGYTKGYGFVRFGNEEEQRNALYAMNGYTGLGTKPLKICTAVPKPKSAIPTQNQSAPNSSAAAYNSGTVDVTTLTVQAQSYALRSESELDYTSSEYNQYYDPSAYWQNYSAWSGYYGQGEQAAAVVPTTPVAEVAAQTAAAAAAKTQSDELALVEHKKCIDIDEMNQEFLQPELSLWDGLESSQWFPNEIVEIHLWVGLTCITLGVVAPAVRLSTLPTLVGDNNWGDESVDTTGLFARSRSASALRASARPTYSASAACVARLARALVERGARRPAARARPPRCAPLPAPLTLPQPHVLRGSRALSLSAARGGQQLALGLRAARLCPPLTLPQPHVLRGSRALSLSAARGGQQLALGLRAARLCPPHLLCLSRMCCAARARSPRARPPRGAPLPAPLTLPQPHVLRGSRALLVERGARRPAARARPPRCAPLPAPLTLPQPHVLRGAPLPAPLTLPQPHVLRGSRALSLSAARGGQQLALGLRAARLCPPHLLCLSRMCCAARARSPRRAAASSSRSASARRASARPTYSASAACVARLARALVERGARRPAARARPPRCAPLPAPLTLPQPHVLRGSRALSLSAARGGQQLALGLRAARLCPPHLLCLSRMCCAARARSPACVARLARALVERGARRPAARARPPRGAPLPAPLTLPQPHVLRGSRALSLSAARGGQQLALGLRAARLCPPHLLCLSRMCCAARARSPRRAAASSSRSASALRASARPTYSASAACVARLARALVERGARRPAARARPPRGAPLPVPLTLPQPHVLRGSRALSLSAARGGQQLALGLRGAPLPAPLTLPQPHVLRGSRALSLSAARGGQQLALGLRAARLCPPHLLCLSRMCCAARLCPPHLLCLSRMCCAARARSPSCVARLARALVERGARRPAARARPPRGAPLPAPLTLPQPHVLRGSRALSLSARARSARPTYSASAACVARLARALVERGARRPAARARPPRGAPLPAPLTLPQPHVLRGSRALSLSAARGGQQLALGLRAARLCPPHLLCLSRMCCAARARSPRARPPRGAPLPAPLTLPQPHVLRGSRALSLSAARGGQQLALGLRARASARPTYSASAACVARLARALVERGARRPAARARPPRGAPLPAPLTLPQPHVLRGSRALSLSAARGGQQLALGLRAARLCPPHLLCLSRMCCAARARSPACVARLARALVERGARRPAARARPPRCAPLPAPLTLPQPHVLRGSRALSLSAARGGQQLALGLRAARLCPPHLLCLSRMCCAARARSPACVARLARALVERGARRPAARARPPRGAPLPAPLTLPQPHVLRGSRALSLSARARRPARAPLPAPLTLPQPHVLRGSRALSLSAARGGQQLALGLRAARLCPPHLLCLSRMCCAARARSPRRAAASSSRSASARRASARPTYSASAACVARLARALVERGARRPAARARPPRGAPLPAPLTLPQPHVLRGSRALSLSAARGGQQLALGLRAARLCPPHLLCLSRMCCAARARSPACVARLARALVERGARRPAARARPPRGAPLPAPLTLPQPHVLRGSRALSLSAARGGQQLALGLRAARLCPPHLLCLSRMCCAARARSPACVARLARALVERGARRPAARARPPRGAPLPAPLTLPQPHVLRGSRALSLSAARGGQQLALGLRAARLCPPHLLCLSRMCCAARARSPRRAAASSSRSASALRASARPTYSASAACVARLARALVERGARRPAARARPPRGAPLPAPLTLPQPHVLRGSRALSLSAARGGQQLALGLRAARRRLALAREHVLQPRGVPRCLRPQRLVYLDAV</sequence>